<feature type="compositionally biased region" description="Basic and acidic residues" evidence="5">
    <location>
        <begin position="671"/>
        <end position="684"/>
    </location>
</feature>
<evidence type="ECO:0000256" key="4">
    <source>
        <dbReference type="SAM" id="Coils"/>
    </source>
</evidence>
<dbReference type="InterPro" id="IPR008936">
    <property type="entry name" value="Rho_GTPase_activation_prot"/>
</dbReference>
<accession>A0A3P9LYV3</accession>
<dbReference type="PROSITE" id="PS50003">
    <property type="entry name" value="PH_DOMAIN"/>
    <property type="match status" value="1"/>
</dbReference>
<feature type="region of interest" description="Disordered" evidence="5">
    <location>
        <begin position="669"/>
        <end position="692"/>
    </location>
</feature>
<feature type="region of interest" description="Disordered" evidence="5">
    <location>
        <begin position="508"/>
        <end position="530"/>
    </location>
</feature>
<keyword evidence="3 4" id="KW-0175">Coiled coil</keyword>
<reference key="1">
    <citation type="journal article" date="2007" name="Nature">
        <title>The medaka draft genome and insights into vertebrate genome evolution.</title>
        <authorList>
            <person name="Kasahara M."/>
            <person name="Naruse K."/>
            <person name="Sasaki S."/>
            <person name="Nakatani Y."/>
            <person name="Qu W."/>
            <person name="Ahsan B."/>
            <person name="Yamada T."/>
            <person name="Nagayasu Y."/>
            <person name="Doi K."/>
            <person name="Kasai Y."/>
            <person name="Jindo T."/>
            <person name="Kobayashi D."/>
            <person name="Shimada A."/>
            <person name="Toyoda A."/>
            <person name="Kuroki Y."/>
            <person name="Fujiyama A."/>
            <person name="Sasaki T."/>
            <person name="Shimizu A."/>
            <person name="Asakawa S."/>
            <person name="Shimizu N."/>
            <person name="Hashimoto S."/>
            <person name="Yang J."/>
            <person name="Lee Y."/>
            <person name="Matsushima K."/>
            <person name="Sugano S."/>
            <person name="Sakaizumi M."/>
            <person name="Narita T."/>
            <person name="Ohishi K."/>
            <person name="Haga S."/>
            <person name="Ohta F."/>
            <person name="Nomoto H."/>
            <person name="Nogata K."/>
            <person name="Morishita T."/>
            <person name="Endo T."/>
            <person name="Shin-I T."/>
            <person name="Takeda H."/>
            <person name="Morishita S."/>
            <person name="Kohara Y."/>
        </authorList>
    </citation>
    <scope>NUCLEOTIDE SEQUENCE [LARGE SCALE GENOMIC DNA]</scope>
    <source>
        <strain>Hd-rR</strain>
    </source>
</reference>
<keyword evidence="1" id="KW-0343">GTPase activation</keyword>
<feature type="compositionally biased region" description="Polar residues" evidence="5">
    <location>
        <begin position="609"/>
        <end position="621"/>
    </location>
</feature>
<reference evidence="8" key="3">
    <citation type="submission" date="2025-08" db="UniProtKB">
        <authorList>
            <consortium name="Ensembl"/>
        </authorList>
    </citation>
    <scope>IDENTIFICATION</scope>
    <source>
        <strain evidence="8">HNI</strain>
    </source>
</reference>
<evidence type="ECO:0000259" key="7">
    <source>
        <dbReference type="PROSITE" id="PS50238"/>
    </source>
</evidence>
<dbReference type="SUPFAM" id="SSF50729">
    <property type="entry name" value="PH domain-like"/>
    <property type="match status" value="1"/>
</dbReference>
<dbReference type="GO" id="GO:0005096">
    <property type="term" value="F:GTPase activator activity"/>
    <property type="evidence" value="ECO:0007669"/>
    <property type="project" value="UniProtKB-KW"/>
</dbReference>
<dbReference type="SMART" id="SM00324">
    <property type="entry name" value="RhoGAP"/>
    <property type="match status" value="1"/>
</dbReference>
<dbReference type="PANTHER" id="PTHR15228">
    <property type="entry name" value="SPERMATHECAL PHYSIOLOGY VARIANT"/>
    <property type="match status" value="1"/>
</dbReference>
<name>A0A3P9LYV3_ORYLA</name>
<evidence type="ECO:0000256" key="2">
    <source>
        <dbReference type="ARBA" id="ARBA00022553"/>
    </source>
</evidence>
<evidence type="ECO:0000313" key="9">
    <source>
        <dbReference type="Proteomes" id="UP000265180"/>
    </source>
</evidence>
<feature type="compositionally biased region" description="Basic and acidic residues" evidence="5">
    <location>
        <begin position="597"/>
        <end position="608"/>
    </location>
</feature>
<dbReference type="SMART" id="SM00233">
    <property type="entry name" value="PH"/>
    <property type="match status" value="1"/>
</dbReference>
<feature type="region of interest" description="Disordered" evidence="5">
    <location>
        <begin position="1"/>
        <end position="27"/>
    </location>
</feature>
<dbReference type="SUPFAM" id="SSF48350">
    <property type="entry name" value="GTPase activation domain, GAP"/>
    <property type="match status" value="1"/>
</dbReference>
<dbReference type="GO" id="GO:0007165">
    <property type="term" value="P:signal transduction"/>
    <property type="evidence" value="ECO:0007669"/>
    <property type="project" value="InterPro"/>
</dbReference>
<dbReference type="Gene3D" id="1.10.555.10">
    <property type="entry name" value="Rho GTPase activation protein"/>
    <property type="match status" value="1"/>
</dbReference>
<dbReference type="AlphaFoldDB" id="A0A3P9LYV3"/>
<reference evidence="8" key="4">
    <citation type="submission" date="2025-09" db="UniProtKB">
        <authorList>
            <consortium name="Ensembl"/>
        </authorList>
    </citation>
    <scope>IDENTIFICATION</scope>
    <source>
        <strain evidence="8">HNI</strain>
    </source>
</reference>
<feature type="region of interest" description="Disordered" evidence="5">
    <location>
        <begin position="567"/>
        <end position="656"/>
    </location>
</feature>
<dbReference type="Proteomes" id="UP000265180">
    <property type="component" value="Chromosome 19"/>
</dbReference>
<dbReference type="InterPro" id="IPR000198">
    <property type="entry name" value="RhoGAP_dom"/>
</dbReference>
<dbReference type="Pfam" id="PF00169">
    <property type="entry name" value="PH"/>
    <property type="match status" value="1"/>
</dbReference>
<dbReference type="InterPro" id="IPR051025">
    <property type="entry name" value="RhoGAP"/>
</dbReference>
<keyword evidence="2" id="KW-0597">Phosphoprotein</keyword>
<evidence type="ECO:0000256" key="5">
    <source>
        <dbReference type="SAM" id="MobiDB-lite"/>
    </source>
</evidence>
<evidence type="ECO:0000256" key="1">
    <source>
        <dbReference type="ARBA" id="ARBA00022468"/>
    </source>
</evidence>
<dbReference type="Ensembl" id="ENSORLT00020003296.1">
    <property type="protein sequence ID" value="ENSORLP00020025874.1"/>
    <property type="gene ID" value="ENSORLG00020008074.1"/>
</dbReference>
<evidence type="ECO:0000256" key="3">
    <source>
        <dbReference type="ARBA" id="ARBA00023054"/>
    </source>
</evidence>
<proteinExistence type="predicted"/>
<feature type="compositionally biased region" description="Low complexity" evidence="5">
    <location>
        <begin position="622"/>
        <end position="643"/>
    </location>
</feature>
<feature type="region of interest" description="Disordered" evidence="5">
    <location>
        <begin position="106"/>
        <end position="130"/>
    </location>
</feature>
<evidence type="ECO:0000259" key="6">
    <source>
        <dbReference type="PROSITE" id="PS50003"/>
    </source>
</evidence>
<dbReference type="PANTHER" id="PTHR15228:SF22">
    <property type="entry name" value="RHO GTPASE-ACTIVATING PROTEIN 22"/>
    <property type="match status" value="1"/>
</dbReference>
<dbReference type="FunFam" id="1.10.555.10:FF:000015">
    <property type="entry name" value="rho GTPase-activating protein 25 isoform X1"/>
    <property type="match status" value="1"/>
</dbReference>
<evidence type="ECO:0000313" key="8">
    <source>
        <dbReference type="Ensembl" id="ENSORLP00020025874.1"/>
    </source>
</evidence>
<dbReference type="InterPro" id="IPR011993">
    <property type="entry name" value="PH-like_dom_sf"/>
</dbReference>
<reference evidence="8 9" key="2">
    <citation type="submission" date="2017-04" db="EMBL/GenBank/DDBJ databases">
        <title>CpG methylation of centromeres and impact of large insertions on vertebrate speciation.</title>
        <authorList>
            <person name="Ichikawa K."/>
            <person name="Yoshimura J."/>
            <person name="Morishita S."/>
        </authorList>
    </citation>
    <scope>NUCLEOTIDE SEQUENCE</scope>
    <source>
        <strain evidence="8 9">HNI</strain>
    </source>
</reference>
<feature type="domain" description="PH" evidence="6">
    <location>
        <begin position="133"/>
        <end position="241"/>
    </location>
</feature>
<feature type="region of interest" description="Disordered" evidence="5">
    <location>
        <begin position="67"/>
        <end position="89"/>
    </location>
</feature>
<feature type="coiled-coil region" evidence="4">
    <location>
        <begin position="742"/>
        <end position="822"/>
    </location>
</feature>
<dbReference type="Pfam" id="PF00620">
    <property type="entry name" value="RhoGAP"/>
    <property type="match status" value="1"/>
</dbReference>
<protein>
    <submittedName>
        <fullName evidence="8">Rho GTPase activating protein 22</fullName>
    </submittedName>
</protein>
<dbReference type="InterPro" id="IPR001849">
    <property type="entry name" value="PH_domain"/>
</dbReference>
<dbReference type="PROSITE" id="PS50238">
    <property type="entry name" value="RHOGAP"/>
    <property type="match status" value="1"/>
</dbReference>
<organism evidence="8 9">
    <name type="scientific">Oryzias latipes</name>
    <name type="common">Japanese rice fish</name>
    <name type="synonym">Japanese killifish</name>
    <dbReference type="NCBI Taxonomy" id="8090"/>
    <lineage>
        <taxon>Eukaryota</taxon>
        <taxon>Metazoa</taxon>
        <taxon>Chordata</taxon>
        <taxon>Craniata</taxon>
        <taxon>Vertebrata</taxon>
        <taxon>Euteleostomi</taxon>
        <taxon>Actinopterygii</taxon>
        <taxon>Neopterygii</taxon>
        <taxon>Teleostei</taxon>
        <taxon>Neoteleostei</taxon>
        <taxon>Acanthomorphata</taxon>
        <taxon>Ovalentaria</taxon>
        <taxon>Atherinomorphae</taxon>
        <taxon>Beloniformes</taxon>
        <taxon>Adrianichthyidae</taxon>
        <taxon>Oryziinae</taxon>
        <taxon>Oryzias</taxon>
    </lineage>
</organism>
<dbReference type="CDD" id="cd04390">
    <property type="entry name" value="RhoGAP_ARHGAP22_24_25"/>
    <property type="match status" value="1"/>
</dbReference>
<dbReference type="GO" id="GO:0051056">
    <property type="term" value="P:regulation of small GTPase mediated signal transduction"/>
    <property type="evidence" value="ECO:0007669"/>
    <property type="project" value="UniProtKB-ARBA"/>
</dbReference>
<feature type="domain" description="Rho-GAP" evidence="7">
    <location>
        <begin position="251"/>
        <end position="445"/>
    </location>
</feature>
<dbReference type="Gene3D" id="2.30.29.30">
    <property type="entry name" value="Pleckstrin-homology domain (PH domain)/Phosphotyrosine-binding domain (PTB)"/>
    <property type="match status" value="1"/>
</dbReference>
<sequence length="835" mass="91870">MENGESGGCSERRRCSPPSANAMNNAGGRGWRALGVCTQERGVPPPSISSSLLPSLVHPTPSLPAALQKVGGRRSGGAGLREARGGEHADRRAMTTMLSPKIRQTRRARSKSMVMGEVSRGPCRPGSPGLQEGALKAGWLKKQRSIMKNWQLRWFVLRSDQLFFYKDEEETKPQGCIPLQGCQVNELAANPDEPGRHLFEIVPGGTGEKDRTPISHESVLLMANSQTDMDDWVKAIRRVIWAPFGGGIFGQRLEDTVQYEKKFGPRLAPLLVEQCVDFIRERGLDEEGLFRMPGQANLVKELQEAFDCGDKPLFDSNTDVHTVASLLKLYLRELPEPVIPFHQYEDFLTCAQLLAKNEEEGVQELGKQVGTLPQPNYNLLKYICKFLDEVQSHSNENKMSVQNLATVFGPNILRPKMEDPVALMEGTSLVQHLMTVLIREHKRLYTREEEEGAALPQTEVPLHGHQLQHRSLGAWISEEDLRTCPISNPNQELDSSASSLDARLCAAVPPTQAPNPNHGPKGASSAGKGEVMVSPGKQVKATPSWKYSFKGSSVPRSQTQAKQCNTVAETTSISGGGGGGNWLMNGLSSLRGHRRTSSGERSARDRDSTGSSQRLSTYDNVTCSSSTGSVPSVSSTPWSTSSCEISVPDSDGERVAPRDISGAVEAANKGEWVEDQREDERENDGSMIMEPSSEQDSCEAMELCSSSAACSENGSGTQTTVAPFIITTEEGEGTDFTLGILAEELKEELRKQKSTYEARIQKLVESSAALCAQMERLEQEMEQERKKQQMLEIKLRNSERAREDAENRNRLLEKEMEDFFSTLGDLAMTSRTSNI</sequence>